<reference evidence="2" key="1">
    <citation type="submission" date="2022-09" db="EMBL/GenBank/DDBJ databases">
        <title>Isolation and characterization of 3-chlorobenzoate degrading bacteria from soils in Shizuoka.</title>
        <authorList>
            <person name="Ifat A."/>
            <person name="Ogawa N."/>
            <person name="Kimbara K."/>
            <person name="Moriuchi R."/>
            <person name="Dohra H."/>
            <person name="Shintani M."/>
        </authorList>
    </citation>
    <scope>NUCLEOTIDE SEQUENCE</scope>
    <source>
        <strain evidence="2">19CS4-2</strain>
    </source>
</reference>
<organism evidence="2 3">
    <name type="scientific">Caballeronia novacaledonica</name>
    <dbReference type="NCBI Taxonomy" id="1544861"/>
    <lineage>
        <taxon>Bacteria</taxon>
        <taxon>Pseudomonadati</taxon>
        <taxon>Pseudomonadota</taxon>
        <taxon>Betaproteobacteria</taxon>
        <taxon>Burkholderiales</taxon>
        <taxon>Burkholderiaceae</taxon>
        <taxon>Caballeronia</taxon>
    </lineage>
</organism>
<accession>A0AA37MQU5</accession>
<dbReference type="AlphaFoldDB" id="A0AA37MQU5"/>
<evidence type="ECO:0000256" key="1">
    <source>
        <dbReference type="SAM" id="MobiDB-lite"/>
    </source>
</evidence>
<feature type="compositionally biased region" description="Basic and acidic residues" evidence="1">
    <location>
        <begin position="92"/>
        <end position="108"/>
    </location>
</feature>
<gene>
    <name evidence="2" type="ORF">CBA19CS42_20665</name>
</gene>
<proteinExistence type="predicted"/>
<dbReference type="Proteomes" id="UP001055111">
    <property type="component" value="Unassembled WGS sequence"/>
</dbReference>
<evidence type="ECO:0000313" key="2">
    <source>
        <dbReference type="EMBL" id="GJH26971.1"/>
    </source>
</evidence>
<feature type="region of interest" description="Disordered" evidence="1">
    <location>
        <begin position="85"/>
        <end position="108"/>
    </location>
</feature>
<name>A0AA37MQU5_9BURK</name>
<dbReference type="RefSeq" id="WP_238213606.1">
    <property type="nucleotide sequence ID" value="NZ_BPUS01000008.1"/>
</dbReference>
<evidence type="ECO:0000313" key="3">
    <source>
        <dbReference type="Proteomes" id="UP001055111"/>
    </source>
</evidence>
<dbReference type="EMBL" id="BPUS01000008">
    <property type="protein sequence ID" value="GJH26971.1"/>
    <property type="molecule type" value="Genomic_DNA"/>
</dbReference>
<protein>
    <submittedName>
        <fullName evidence="2">Uncharacterized protein</fullName>
    </submittedName>
</protein>
<comment type="caution">
    <text evidence="2">The sequence shown here is derived from an EMBL/GenBank/DDBJ whole genome shotgun (WGS) entry which is preliminary data.</text>
</comment>
<sequence length="108" mass="12467">MKRKLPRFEPVGVNEGRTLWVKYRGNPEVQRMLLEIAQARDAIREIADYFALVQKAWEEEDLGQLVALEKIRLLLMEQNLRHRALAGLKPPPGDKPDEPEPALVDRKS</sequence>